<keyword evidence="13" id="KW-0325">Glycoprotein</keyword>
<keyword evidence="8" id="KW-0735">Signal-anchor</keyword>
<evidence type="ECO:0000313" key="16">
    <source>
        <dbReference type="Proteomes" id="UP001147700"/>
    </source>
</evidence>
<keyword evidence="16" id="KW-1185">Reference proteome</keyword>
<keyword evidence="9" id="KW-1133">Transmembrane helix</keyword>
<keyword evidence="4" id="KW-0808">Transferase</keyword>
<evidence type="ECO:0000256" key="1">
    <source>
        <dbReference type="ARBA" id="ARBA00004323"/>
    </source>
</evidence>
<protein>
    <recommendedName>
        <fullName evidence="14">Peptide O-xylosyltransferase</fullName>
    </recommendedName>
</protein>
<evidence type="ECO:0000256" key="11">
    <source>
        <dbReference type="ARBA" id="ARBA00023136"/>
    </source>
</evidence>
<reference evidence="15" key="1">
    <citation type="submission" date="2022-10" db="EMBL/GenBank/DDBJ databases">
        <title>The WGS of Solirubrobacter sp. CPCC 204708.</title>
        <authorList>
            <person name="Jiang Z."/>
        </authorList>
    </citation>
    <scope>NUCLEOTIDE SEQUENCE</scope>
    <source>
        <strain evidence="15">CPCC 204708</strain>
    </source>
</reference>
<accession>A0ABT4RMA0</accession>
<dbReference type="Proteomes" id="UP001147700">
    <property type="component" value="Unassembled WGS sequence"/>
</dbReference>
<evidence type="ECO:0000256" key="14">
    <source>
        <dbReference type="ARBA" id="ARBA00042865"/>
    </source>
</evidence>
<name>A0ABT4RMA0_9ACTN</name>
<keyword evidence="11" id="KW-0472">Membrane</keyword>
<keyword evidence="5" id="KW-0812">Transmembrane</keyword>
<keyword evidence="3" id="KW-0328">Glycosyltransferase</keyword>
<sequence length="294" mass="33924">MSRPAVAFLILAHRGPEQLGRQARRLLSPRSSIYLHIDRKTQPALFSAIRAALPEHPHLHLLDRMSTPWASWNTVEAYLRGLQRILDEPEPPEHIVLFSGQDYLLRPVERIVDFLEPYAGQTFAATWPMPSDVYGPDGGMWRIRYWHTPIRRRRFRIPLPRPYPAGVRPYGGSAFMVLDRATAQSILDYTREHPEVPRFHHHVWAVDEHYLQTALNNCERSGVVIGEHLWHMEWTLGAAHPHTFTLDDFERLADSARNSSEAGGVSRAKLFARKFHDEVDSRILDRIDEELLSA</sequence>
<organism evidence="15 16">
    <name type="scientific">Solirubrobacter deserti</name>
    <dbReference type="NCBI Taxonomy" id="2282478"/>
    <lineage>
        <taxon>Bacteria</taxon>
        <taxon>Bacillati</taxon>
        <taxon>Actinomycetota</taxon>
        <taxon>Thermoleophilia</taxon>
        <taxon>Solirubrobacterales</taxon>
        <taxon>Solirubrobacteraceae</taxon>
        <taxon>Solirubrobacter</taxon>
    </lineage>
</organism>
<keyword evidence="10" id="KW-0333">Golgi apparatus</keyword>
<keyword evidence="6" id="KW-0479">Metal-binding</keyword>
<dbReference type="RefSeq" id="WP_202955602.1">
    <property type="nucleotide sequence ID" value="NZ_JAPCID010000028.1"/>
</dbReference>
<evidence type="ECO:0000256" key="3">
    <source>
        <dbReference type="ARBA" id="ARBA00022676"/>
    </source>
</evidence>
<keyword evidence="7" id="KW-0256">Endoplasmic reticulum</keyword>
<dbReference type="EMBL" id="JAPCID010000028">
    <property type="protein sequence ID" value="MDA0139659.1"/>
    <property type="molecule type" value="Genomic_DNA"/>
</dbReference>
<dbReference type="InterPro" id="IPR003406">
    <property type="entry name" value="Glyco_trans_14"/>
</dbReference>
<gene>
    <name evidence="15" type="ORF">OJ962_19315</name>
</gene>
<dbReference type="InterPro" id="IPR043538">
    <property type="entry name" value="XYLT"/>
</dbReference>
<evidence type="ECO:0000256" key="8">
    <source>
        <dbReference type="ARBA" id="ARBA00022968"/>
    </source>
</evidence>
<evidence type="ECO:0000256" key="6">
    <source>
        <dbReference type="ARBA" id="ARBA00022723"/>
    </source>
</evidence>
<evidence type="ECO:0000256" key="9">
    <source>
        <dbReference type="ARBA" id="ARBA00022989"/>
    </source>
</evidence>
<evidence type="ECO:0000256" key="12">
    <source>
        <dbReference type="ARBA" id="ARBA00023157"/>
    </source>
</evidence>
<keyword evidence="12" id="KW-1015">Disulfide bond</keyword>
<comment type="caution">
    <text evidence="15">The sequence shown here is derived from an EMBL/GenBank/DDBJ whole genome shotgun (WGS) entry which is preliminary data.</text>
</comment>
<evidence type="ECO:0000256" key="2">
    <source>
        <dbReference type="ARBA" id="ARBA00004648"/>
    </source>
</evidence>
<comment type="subcellular location">
    <subcellularLocation>
        <location evidence="2">Endoplasmic reticulum membrane</location>
        <topology evidence="2">Single-pass type II membrane protein</topology>
    </subcellularLocation>
    <subcellularLocation>
        <location evidence="1">Golgi apparatus membrane</location>
        <topology evidence="1">Single-pass type II membrane protein</topology>
    </subcellularLocation>
</comment>
<evidence type="ECO:0000256" key="5">
    <source>
        <dbReference type="ARBA" id="ARBA00022692"/>
    </source>
</evidence>
<evidence type="ECO:0000256" key="13">
    <source>
        <dbReference type="ARBA" id="ARBA00023180"/>
    </source>
</evidence>
<dbReference type="Pfam" id="PF02485">
    <property type="entry name" value="Branch"/>
    <property type="match status" value="1"/>
</dbReference>
<evidence type="ECO:0000313" key="15">
    <source>
        <dbReference type="EMBL" id="MDA0139659.1"/>
    </source>
</evidence>
<proteinExistence type="predicted"/>
<dbReference type="PANTHER" id="PTHR46025">
    <property type="entry name" value="XYLOSYLTRANSFERASE OXT"/>
    <property type="match status" value="1"/>
</dbReference>
<evidence type="ECO:0000256" key="10">
    <source>
        <dbReference type="ARBA" id="ARBA00023034"/>
    </source>
</evidence>
<dbReference type="PANTHER" id="PTHR46025:SF3">
    <property type="entry name" value="XYLOSYLTRANSFERASE OXT"/>
    <property type="match status" value="1"/>
</dbReference>
<evidence type="ECO:0000256" key="7">
    <source>
        <dbReference type="ARBA" id="ARBA00022824"/>
    </source>
</evidence>
<evidence type="ECO:0000256" key="4">
    <source>
        <dbReference type="ARBA" id="ARBA00022679"/>
    </source>
</evidence>